<dbReference type="Proteomes" id="UP000322873">
    <property type="component" value="Unassembled WGS sequence"/>
</dbReference>
<gene>
    <name evidence="1" type="ORF">EYC84_003309</name>
</gene>
<proteinExistence type="predicted"/>
<organism evidence="1 2">
    <name type="scientific">Monilinia fructicola</name>
    <name type="common">Brown rot fungus</name>
    <name type="synonym">Ciboria fructicola</name>
    <dbReference type="NCBI Taxonomy" id="38448"/>
    <lineage>
        <taxon>Eukaryota</taxon>
        <taxon>Fungi</taxon>
        <taxon>Dikarya</taxon>
        <taxon>Ascomycota</taxon>
        <taxon>Pezizomycotina</taxon>
        <taxon>Leotiomycetes</taxon>
        <taxon>Helotiales</taxon>
        <taxon>Sclerotiniaceae</taxon>
        <taxon>Monilinia</taxon>
    </lineage>
</organism>
<dbReference type="EMBL" id="VICG01000004">
    <property type="protein sequence ID" value="KAA8572719.1"/>
    <property type="molecule type" value="Genomic_DNA"/>
</dbReference>
<keyword evidence="2" id="KW-1185">Reference proteome</keyword>
<accession>A0A5M9JX54</accession>
<dbReference type="AlphaFoldDB" id="A0A5M9JX54"/>
<evidence type="ECO:0000313" key="1">
    <source>
        <dbReference type="EMBL" id="KAA8572719.1"/>
    </source>
</evidence>
<evidence type="ECO:0000313" key="2">
    <source>
        <dbReference type="Proteomes" id="UP000322873"/>
    </source>
</evidence>
<name>A0A5M9JX54_MONFR</name>
<comment type="caution">
    <text evidence="1">The sequence shown here is derived from an EMBL/GenBank/DDBJ whole genome shotgun (WGS) entry which is preliminary data.</text>
</comment>
<protein>
    <submittedName>
        <fullName evidence="1">Uncharacterized protein</fullName>
    </submittedName>
</protein>
<sequence length="88" mass="10601">MNFFLHFTLASCPILLLRYGSGKVIYALVATFRSYFLSHSLQNKRYFSTDYSCAQRPLHYRMEVHFFYFSLRTTYPLQDYEIFARWSG</sequence>
<reference evidence="1 2" key="1">
    <citation type="submission" date="2019-06" db="EMBL/GenBank/DDBJ databases">
        <title>Genome Sequence of the Brown Rot Fungal Pathogen Monilinia fructicola.</title>
        <authorList>
            <person name="De Miccolis Angelini R.M."/>
            <person name="Landi L."/>
            <person name="Abate D."/>
            <person name="Pollastro S."/>
            <person name="Romanazzi G."/>
            <person name="Faretra F."/>
        </authorList>
    </citation>
    <scope>NUCLEOTIDE SEQUENCE [LARGE SCALE GENOMIC DNA]</scope>
    <source>
        <strain evidence="1 2">Mfrc123</strain>
    </source>
</reference>